<keyword evidence="4" id="KW-1185">Reference proteome</keyword>
<feature type="region of interest" description="Disordered" evidence="1">
    <location>
        <begin position="305"/>
        <end position="335"/>
    </location>
</feature>
<dbReference type="PANTHER" id="PTHR42714">
    <property type="entry name" value="TRNA MODIFICATION GTPASE GTPBP3"/>
    <property type="match status" value="1"/>
</dbReference>
<sequence>MAFHGLVAACTRASLDLVILPCQSNGLWGPNSHNYQRVDVGLDGHTRANSFQIVFDQGYSIIRSIIIPSPPYNLETLKAQKVPGSKSSPVETPTNSKGMDAHDTQGTAANEAVNIIVCGQAGFGKSSLINMLAGNTVAKTSNGMAGCTSESNSYPITTPNNRKITLWDTAGLDQRSESTAMKNLCQCATLLTESTGLSLVIYLMRSRPNHDITQDYLMFKAFCKDKVPFVLVVTALDGESDRAGWWNRNEGHFREVGLLGDGHACIVTTKDRNSDKAYADSALEVFKLIEDNYLREPWKAGSRSQEARRIFKRQASRSASEATPTNGINVNPQDNQNKTTNIIVCGVQGVGKSSLVNMLASGPTEVARTSNDTIGCTFKSEPYSLTTPSGRKLTLWDTAGLDEGPTGRVTTLAAMKNIRELTTQLADSTGLSLIIYMVRGRLVGSIRKNYVLFKAFCDDKVPFVIVVTGLDGESDRAGWWSRNEGHFREAGLLGDGHACIVSAKDRNNDKAYADSAREVLKLIEEKAYLRDPWMVDKKNWFIQAVINVMELLFGSQSSKALLEGLMANGVPEDEARDAVKIFKSKYKIVDARATSP</sequence>
<dbReference type="InterPro" id="IPR006073">
    <property type="entry name" value="GTP-bd"/>
</dbReference>
<dbReference type="AlphaFoldDB" id="A0A166KTB9"/>
<dbReference type="GO" id="GO:0005525">
    <property type="term" value="F:GTP binding"/>
    <property type="evidence" value="ECO:0007669"/>
    <property type="project" value="InterPro"/>
</dbReference>
<dbReference type="OrthoDB" id="8954335at2759"/>
<dbReference type="STRING" id="436010.A0A166KTB9"/>
<dbReference type="GO" id="GO:0005737">
    <property type="term" value="C:cytoplasm"/>
    <property type="evidence" value="ECO:0007669"/>
    <property type="project" value="TreeGrafter"/>
</dbReference>
<evidence type="ECO:0000256" key="1">
    <source>
        <dbReference type="SAM" id="MobiDB-lite"/>
    </source>
</evidence>
<dbReference type="Pfam" id="PF01926">
    <property type="entry name" value="MMR_HSR1"/>
    <property type="match status" value="2"/>
</dbReference>
<evidence type="ECO:0000313" key="3">
    <source>
        <dbReference type="EMBL" id="KZP22233.1"/>
    </source>
</evidence>
<accession>A0A166KTB9</accession>
<dbReference type="GO" id="GO:0002098">
    <property type="term" value="P:tRNA wobble uridine modification"/>
    <property type="evidence" value="ECO:0007669"/>
    <property type="project" value="TreeGrafter"/>
</dbReference>
<evidence type="ECO:0000313" key="4">
    <source>
        <dbReference type="Proteomes" id="UP000076532"/>
    </source>
</evidence>
<reference evidence="3 4" key="1">
    <citation type="journal article" date="2016" name="Mol. Biol. Evol.">
        <title>Comparative Genomics of Early-Diverging Mushroom-Forming Fungi Provides Insights into the Origins of Lignocellulose Decay Capabilities.</title>
        <authorList>
            <person name="Nagy L.G."/>
            <person name="Riley R."/>
            <person name="Tritt A."/>
            <person name="Adam C."/>
            <person name="Daum C."/>
            <person name="Floudas D."/>
            <person name="Sun H."/>
            <person name="Yadav J.S."/>
            <person name="Pangilinan J."/>
            <person name="Larsson K.H."/>
            <person name="Matsuura K."/>
            <person name="Barry K."/>
            <person name="Labutti K."/>
            <person name="Kuo R."/>
            <person name="Ohm R.A."/>
            <person name="Bhattacharya S.S."/>
            <person name="Shirouzu T."/>
            <person name="Yoshinaga Y."/>
            <person name="Martin F.M."/>
            <person name="Grigoriev I.V."/>
            <person name="Hibbett D.S."/>
        </authorList>
    </citation>
    <scope>NUCLEOTIDE SEQUENCE [LARGE SCALE GENOMIC DNA]</scope>
    <source>
        <strain evidence="3 4">CBS 109695</strain>
    </source>
</reference>
<name>A0A166KTB9_9AGAM</name>
<dbReference type="PANTHER" id="PTHR42714:SF2">
    <property type="entry name" value="TRNA MODIFICATION GTPASE GTPBP3, MITOCHONDRIAL"/>
    <property type="match status" value="1"/>
</dbReference>
<proteinExistence type="predicted"/>
<feature type="compositionally biased region" description="Polar residues" evidence="1">
    <location>
        <begin position="316"/>
        <end position="335"/>
    </location>
</feature>
<evidence type="ECO:0000259" key="2">
    <source>
        <dbReference type="Pfam" id="PF01926"/>
    </source>
</evidence>
<organism evidence="3 4">
    <name type="scientific">Athelia psychrophila</name>
    <dbReference type="NCBI Taxonomy" id="1759441"/>
    <lineage>
        <taxon>Eukaryota</taxon>
        <taxon>Fungi</taxon>
        <taxon>Dikarya</taxon>
        <taxon>Basidiomycota</taxon>
        <taxon>Agaricomycotina</taxon>
        <taxon>Agaricomycetes</taxon>
        <taxon>Agaricomycetidae</taxon>
        <taxon>Atheliales</taxon>
        <taxon>Atheliaceae</taxon>
        <taxon>Athelia</taxon>
    </lineage>
</organism>
<dbReference type="CDD" id="cd00882">
    <property type="entry name" value="Ras_like_GTPase"/>
    <property type="match status" value="2"/>
</dbReference>
<dbReference type="SUPFAM" id="SSF52540">
    <property type="entry name" value="P-loop containing nucleoside triphosphate hydrolases"/>
    <property type="match status" value="2"/>
</dbReference>
<dbReference type="Gene3D" id="3.40.50.300">
    <property type="entry name" value="P-loop containing nucleotide triphosphate hydrolases"/>
    <property type="match status" value="2"/>
</dbReference>
<feature type="compositionally biased region" description="Polar residues" evidence="1">
    <location>
        <begin position="85"/>
        <end position="97"/>
    </location>
</feature>
<dbReference type="EMBL" id="KV417541">
    <property type="protein sequence ID" value="KZP22233.1"/>
    <property type="molecule type" value="Genomic_DNA"/>
</dbReference>
<feature type="domain" description="G" evidence="2">
    <location>
        <begin position="342"/>
        <end position="439"/>
    </location>
</feature>
<feature type="domain" description="G" evidence="2">
    <location>
        <begin position="115"/>
        <end position="234"/>
    </location>
</feature>
<dbReference type="Proteomes" id="UP000076532">
    <property type="component" value="Unassembled WGS sequence"/>
</dbReference>
<feature type="region of interest" description="Disordered" evidence="1">
    <location>
        <begin position="80"/>
        <end position="100"/>
    </location>
</feature>
<dbReference type="GO" id="GO:0030488">
    <property type="term" value="P:tRNA methylation"/>
    <property type="evidence" value="ECO:0007669"/>
    <property type="project" value="TreeGrafter"/>
</dbReference>
<gene>
    <name evidence="3" type="ORF">FIBSPDRAFT_931233</name>
</gene>
<protein>
    <recommendedName>
        <fullName evidence="2">G domain-containing protein</fullName>
    </recommendedName>
</protein>
<dbReference type="InterPro" id="IPR027417">
    <property type="entry name" value="P-loop_NTPase"/>
</dbReference>